<dbReference type="InterPro" id="IPR002563">
    <property type="entry name" value="Flavin_Rdtase-like_dom"/>
</dbReference>
<dbReference type="Gene3D" id="2.30.110.10">
    <property type="entry name" value="Electron Transport, Fmn-binding Protein, Chain A"/>
    <property type="match status" value="1"/>
</dbReference>
<dbReference type="SUPFAM" id="SSF50475">
    <property type="entry name" value="FMN-binding split barrel"/>
    <property type="match status" value="1"/>
</dbReference>
<evidence type="ECO:0000313" key="4">
    <source>
        <dbReference type="Proteomes" id="UP001596455"/>
    </source>
</evidence>
<evidence type="ECO:0000313" key="3">
    <source>
        <dbReference type="EMBL" id="MFC7405606.1"/>
    </source>
</evidence>
<accession>A0ABW2Q8Q1</accession>
<dbReference type="RefSeq" id="WP_382394195.1">
    <property type="nucleotide sequence ID" value="NZ_JBHTCQ010000002.1"/>
</dbReference>
<dbReference type="GO" id="GO:0016491">
    <property type="term" value="F:oxidoreductase activity"/>
    <property type="evidence" value="ECO:0007669"/>
    <property type="project" value="UniProtKB-KW"/>
</dbReference>
<name>A0ABW2Q8Q1_9MICO</name>
<dbReference type="InterPro" id="IPR012349">
    <property type="entry name" value="Split_barrel_FMN-bd"/>
</dbReference>
<keyword evidence="4" id="KW-1185">Reference proteome</keyword>
<evidence type="ECO:0000259" key="2">
    <source>
        <dbReference type="SMART" id="SM00903"/>
    </source>
</evidence>
<gene>
    <name evidence="3" type="ORF">ACFQQL_10850</name>
</gene>
<dbReference type="EC" id="1.-.-.-" evidence="3"/>
<dbReference type="SMART" id="SM00903">
    <property type="entry name" value="Flavin_Reduct"/>
    <property type="match status" value="1"/>
</dbReference>
<comment type="caution">
    <text evidence="3">The sequence shown here is derived from an EMBL/GenBank/DDBJ whole genome shotgun (WGS) entry which is preliminary data.</text>
</comment>
<feature type="domain" description="Flavin reductase like" evidence="2">
    <location>
        <begin position="32"/>
        <end position="176"/>
    </location>
</feature>
<protein>
    <submittedName>
        <fullName evidence="3">Flavin reductase family protein</fullName>
        <ecNumber evidence="3">1.-.-.-</ecNumber>
    </submittedName>
</protein>
<organism evidence="3 4">
    <name type="scientific">Georgenia alba</name>
    <dbReference type="NCBI Taxonomy" id="2233858"/>
    <lineage>
        <taxon>Bacteria</taxon>
        <taxon>Bacillati</taxon>
        <taxon>Actinomycetota</taxon>
        <taxon>Actinomycetes</taxon>
        <taxon>Micrococcales</taxon>
        <taxon>Bogoriellaceae</taxon>
        <taxon>Georgenia</taxon>
    </lineage>
</organism>
<keyword evidence="1 3" id="KW-0560">Oxidoreductase</keyword>
<dbReference type="Pfam" id="PF01613">
    <property type="entry name" value="Flavin_Reduct"/>
    <property type="match status" value="1"/>
</dbReference>
<evidence type="ECO:0000256" key="1">
    <source>
        <dbReference type="ARBA" id="ARBA00023002"/>
    </source>
</evidence>
<dbReference type="EMBL" id="JBHTCQ010000002">
    <property type="protein sequence ID" value="MFC7405606.1"/>
    <property type="molecule type" value="Genomic_DNA"/>
</dbReference>
<proteinExistence type="predicted"/>
<dbReference type="InterPro" id="IPR050268">
    <property type="entry name" value="NADH-dep_flavin_reductase"/>
</dbReference>
<reference evidence="4" key="1">
    <citation type="journal article" date="2019" name="Int. J. Syst. Evol. Microbiol.">
        <title>The Global Catalogue of Microorganisms (GCM) 10K type strain sequencing project: providing services to taxonomists for standard genome sequencing and annotation.</title>
        <authorList>
            <consortium name="The Broad Institute Genomics Platform"/>
            <consortium name="The Broad Institute Genome Sequencing Center for Infectious Disease"/>
            <person name="Wu L."/>
            <person name="Ma J."/>
        </authorList>
    </citation>
    <scope>NUCLEOTIDE SEQUENCE [LARGE SCALE GENOMIC DNA]</scope>
    <source>
        <strain evidence="4">JCM 1490</strain>
    </source>
</reference>
<dbReference type="PANTHER" id="PTHR30466">
    <property type="entry name" value="FLAVIN REDUCTASE"/>
    <property type="match status" value="1"/>
</dbReference>
<sequence>MSAALNEGLHTVGVDAPGHPQSVSARTFKELFRHHAAGVCVVTADPGDGPVGLTVTSLVTISATPPLLAFSLSAESSATPGLRRAGSVAVHLLAAGDRALAERFATSGIDRFAPPTAWSWLPTGEPLLEVEAWLRGRVVNRMDAGGAVVVAVEPVEASLPAPGRVPLVYHDRTWHGVDAVSRLA</sequence>
<dbReference type="Proteomes" id="UP001596455">
    <property type="component" value="Unassembled WGS sequence"/>
</dbReference>
<dbReference type="PANTHER" id="PTHR30466:SF1">
    <property type="entry name" value="FMN REDUCTASE (NADH) RUTF"/>
    <property type="match status" value="1"/>
</dbReference>